<evidence type="ECO:0000313" key="3">
    <source>
        <dbReference type="Proteomes" id="UP000095767"/>
    </source>
</evidence>
<dbReference type="AlphaFoldDB" id="A0A1E5V2X1"/>
<dbReference type="PROSITE" id="PS50181">
    <property type="entry name" value="FBOX"/>
    <property type="match status" value="1"/>
</dbReference>
<feature type="domain" description="F-box" evidence="1">
    <location>
        <begin position="21"/>
        <end position="66"/>
    </location>
</feature>
<dbReference type="Pfam" id="PF07734">
    <property type="entry name" value="FBA_1"/>
    <property type="match status" value="1"/>
</dbReference>
<proteinExistence type="predicted"/>
<dbReference type="SUPFAM" id="SSF81383">
    <property type="entry name" value="F-box domain"/>
    <property type="match status" value="1"/>
</dbReference>
<dbReference type="CDD" id="cd22157">
    <property type="entry name" value="F-box_AtFBW1-like"/>
    <property type="match status" value="1"/>
</dbReference>
<gene>
    <name evidence="2" type="ORF">BAE44_0019467</name>
</gene>
<dbReference type="PANTHER" id="PTHR31672:SF13">
    <property type="entry name" value="F-BOX PROTEIN CPR30-LIKE"/>
    <property type="match status" value="1"/>
</dbReference>
<dbReference type="NCBIfam" id="TIGR01640">
    <property type="entry name" value="F_box_assoc_1"/>
    <property type="match status" value="1"/>
</dbReference>
<name>A0A1E5V2X1_9POAL</name>
<dbReference type="PANTHER" id="PTHR31672">
    <property type="entry name" value="BNACNNG10540D PROTEIN"/>
    <property type="match status" value="1"/>
</dbReference>
<dbReference type="STRING" id="888268.A0A1E5V2X1"/>
<dbReference type="Proteomes" id="UP000095767">
    <property type="component" value="Unassembled WGS sequence"/>
</dbReference>
<dbReference type="InterPro" id="IPR006527">
    <property type="entry name" value="F-box-assoc_dom_typ1"/>
</dbReference>
<dbReference type="SMART" id="SM00256">
    <property type="entry name" value="FBOX"/>
    <property type="match status" value="1"/>
</dbReference>
<dbReference type="EMBL" id="LWDX02053312">
    <property type="protein sequence ID" value="OEL19516.1"/>
    <property type="molecule type" value="Genomic_DNA"/>
</dbReference>
<reference evidence="2 3" key="1">
    <citation type="submission" date="2016-09" db="EMBL/GenBank/DDBJ databases">
        <title>The draft genome of Dichanthelium oligosanthes: A C3 panicoid grass species.</title>
        <authorList>
            <person name="Studer A.J."/>
            <person name="Schnable J.C."/>
            <person name="Brutnell T.P."/>
        </authorList>
    </citation>
    <scope>NUCLEOTIDE SEQUENCE [LARGE SCALE GENOMIC DNA]</scope>
    <source>
        <strain evidence="3">cv. Kellogg 1175</strain>
        <tissue evidence="2">Leaf</tissue>
    </source>
</reference>
<evidence type="ECO:0000259" key="1">
    <source>
        <dbReference type="PROSITE" id="PS50181"/>
    </source>
</evidence>
<accession>A0A1E5V2X1</accession>
<organism evidence="2 3">
    <name type="scientific">Dichanthelium oligosanthes</name>
    <dbReference type="NCBI Taxonomy" id="888268"/>
    <lineage>
        <taxon>Eukaryota</taxon>
        <taxon>Viridiplantae</taxon>
        <taxon>Streptophyta</taxon>
        <taxon>Embryophyta</taxon>
        <taxon>Tracheophyta</taxon>
        <taxon>Spermatophyta</taxon>
        <taxon>Magnoliopsida</taxon>
        <taxon>Liliopsida</taxon>
        <taxon>Poales</taxon>
        <taxon>Poaceae</taxon>
        <taxon>PACMAD clade</taxon>
        <taxon>Panicoideae</taxon>
        <taxon>Panicodae</taxon>
        <taxon>Paniceae</taxon>
        <taxon>Dichantheliinae</taxon>
        <taxon>Dichanthelium</taxon>
    </lineage>
</organism>
<dbReference type="InterPro" id="IPR017451">
    <property type="entry name" value="F-box-assoc_interact_dom"/>
</dbReference>
<keyword evidence="3" id="KW-1185">Reference proteome</keyword>
<comment type="caution">
    <text evidence="2">The sequence shown here is derived from an EMBL/GenBank/DDBJ whole genome shotgun (WGS) entry which is preliminary data.</text>
</comment>
<dbReference type="InterPro" id="IPR001810">
    <property type="entry name" value="F-box_dom"/>
</dbReference>
<evidence type="ECO:0000313" key="2">
    <source>
        <dbReference type="EMBL" id="OEL19516.1"/>
    </source>
</evidence>
<dbReference type="Gene3D" id="1.20.1280.50">
    <property type="match status" value="1"/>
</dbReference>
<sequence length="437" mass="50232">MASRRRAYLRCIAVVRPPPRLAVLPEIPDDLIFNILARLPAKSIIRFKSVCKAWLAMLSSRCFIDAHLELSKARPSMLIVAREFEFRRQWRGLRGAFWIGYYKYNGGDVPEFVHNQHIIPCGGGVRWAKPLHCDGLVLFFTRDQIMVCNPATRESLALPAKESDAIGFGRDPCTNRYKLARAFYEREAIDGTVKCILRFEVLTLGTNVWRPIANPPRLHVRMPPVHVQGFIYWTAYVQNDSHVLLARFSLADETFSKTPYPPCELGEKYYAYFTELEGELCSVVVPLTCEMAQIWTYKGTDKPTWTLCFTVPLPQETISESIWLILTPPNLTFHGKDILLRGGHNLYKYNTETKEMKKVDVAVEDLRYYHPENNNYKEFSGDQVAFHIVNYAESLVPIREGDNSCSVKQRVFSVLARTFHRTCNLITNGWAVASRRR</sequence>
<dbReference type="InterPro" id="IPR036047">
    <property type="entry name" value="F-box-like_dom_sf"/>
</dbReference>
<dbReference type="Pfam" id="PF00646">
    <property type="entry name" value="F-box"/>
    <property type="match status" value="1"/>
</dbReference>
<dbReference type="InterPro" id="IPR050796">
    <property type="entry name" value="SCF_F-box_component"/>
</dbReference>
<dbReference type="OrthoDB" id="5319261at2759"/>
<protein>
    <recommendedName>
        <fullName evidence="1">F-box domain-containing protein</fullName>
    </recommendedName>
</protein>